<proteinExistence type="predicted"/>
<reference evidence="1 2" key="1">
    <citation type="submission" date="2016-10" db="EMBL/GenBank/DDBJ databases">
        <authorList>
            <person name="de Groot N.N."/>
        </authorList>
    </citation>
    <scope>NUCLEOTIDE SEQUENCE [LARGE SCALE GENOMIC DNA]</scope>
    <source>
        <strain evidence="1 2">47C3B</strain>
    </source>
</reference>
<gene>
    <name evidence="1" type="ORF">SAMN05216464_12152</name>
</gene>
<protein>
    <recommendedName>
        <fullName evidence="3">Addiction module component</fullName>
    </recommendedName>
</protein>
<evidence type="ECO:0000313" key="1">
    <source>
        <dbReference type="EMBL" id="SDF60105.1"/>
    </source>
</evidence>
<dbReference type="Proteomes" id="UP000199072">
    <property type="component" value="Unassembled WGS sequence"/>
</dbReference>
<evidence type="ECO:0000313" key="2">
    <source>
        <dbReference type="Proteomes" id="UP000199072"/>
    </source>
</evidence>
<dbReference type="AlphaFoldDB" id="A0A1G7MEJ0"/>
<evidence type="ECO:0008006" key="3">
    <source>
        <dbReference type="Google" id="ProtNLM"/>
    </source>
</evidence>
<dbReference type="STRING" id="1391627.SAMN05216464_12152"/>
<dbReference type="EMBL" id="FNAI01000021">
    <property type="protein sequence ID" value="SDF60105.1"/>
    <property type="molecule type" value="Genomic_DNA"/>
</dbReference>
<name>A0A1G7MEJ0_9SPHI</name>
<dbReference type="OrthoDB" id="798308at2"/>
<sequence length="75" mass="8658">MTTLTVNIQNENDLPLLQEILNRFGLSYTVDVEKDYVFSEKDIAGLLKSKQDFLDGKTTARNWTDIEDDLNRGYN</sequence>
<keyword evidence="2" id="KW-1185">Reference proteome</keyword>
<organism evidence="1 2">
    <name type="scientific">Mucilaginibacter pineti</name>
    <dbReference type="NCBI Taxonomy" id="1391627"/>
    <lineage>
        <taxon>Bacteria</taxon>
        <taxon>Pseudomonadati</taxon>
        <taxon>Bacteroidota</taxon>
        <taxon>Sphingobacteriia</taxon>
        <taxon>Sphingobacteriales</taxon>
        <taxon>Sphingobacteriaceae</taxon>
        <taxon>Mucilaginibacter</taxon>
    </lineage>
</organism>
<dbReference type="RefSeq" id="WP_091156483.1">
    <property type="nucleotide sequence ID" value="NZ_FNAI01000021.1"/>
</dbReference>
<accession>A0A1G7MEJ0</accession>